<keyword evidence="3" id="KW-1185">Reference proteome</keyword>
<sequence>MEDLIIQIVLQGLLLQYPAWRIYKRAGLNPTLSLTVLIPGVGMLIAGLILAVSKWQVSLGGN</sequence>
<dbReference type="EMBL" id="APHR01000011">
    <property type="protein sequence ID" value="EMR13917.1"/>
    <property type="molecule type" value="Genomic_DNA"/>
</dbReference>
<keyword evidence="1" id="KW-1133">Transmembrane helix</keyword>
<keyword evidence="1" id="KW-0812">Transmembrane</keyword>
<comment type="caution">
    <text evidence="2">The sequence shown here is derived from an EMBL/GenBank/DDBJ whole genome shotgun (WGS) entry which is preliminary data.</text>
</comment>
<name>M7P337_9GAMM</name>
<reference evidence="2 3" key="1">
    <citation type="journal article" date="2013" name="Genome Announc.">
        <title>Draft Genome Sequence of Methylophaga lonarensis MPLT, a Haloalkaliphilic (Non-Methane-Utilizing) Methylotroph.</title>
        <authorList>
            <person name="Shetty S.A."/>
            <person name="Marathe N.P."/>
            <person name="Munot H."/>
            <person name="Antony C.P."/>
            <person name="Dhotre D.P."/>
            <person name="Murrell J.C."/>
            <person name="Shouche Y.S."/>
        </authorList>
    </citation>
    <scope>NUCLEOTIDE SEQUENCE [LARGE SCALE GENOMIC DNA]</scope>
    <source>
        <strain evidence="2 3">MPL</strain>
    </source>
</reference>
<accession>M7P337</accession>
<dbReference type="STRING" id="1286106.MPL1_02628"/>
<gene>
    <name evidence="2" type="ORF">MPL1_02628</name>
</gene>
<evidence type="ECO:0000313" key="3">
    <source>
        <dbReference type="Proteomes" id="UP000012019"/>
    </source>
</evidence>
<proteinExistence type="predicted"/>
<feature type="transmembrane region" description="Helical" evidence="1">
    <location>
        <begin position="31"/>
        <end position="52"/>
    </location>
</feature>
<protein>
    <submittedName>
        <fullName evidence="2">Uncharacterized protein</fullName>
    </submittedName>
</protein>
<keyword evidence="1" id="KW-0472">Membrane</keyword>
<evidence type="ECO:0000256" key="1">
    <source>
        <dbReference type="SAM" id="Phobius"/>
    </source>
</evidence>
<dbReference type="eggNOG" id="ENOG5033FYU">
    <property type="taxonomic scope" value="Bacteria"/>
</dbReference>
<dbReference type="AlphaFoldDB" id="M7P337"/>
<organism evidence="2 3">
    <name type="scientific">Methylophaga lonarensis MPL</name>
    <dbReference type="NCBI Taxonomy" id="1286106"/>
    <lineage>
        <taxon>Bacteria</taxon>
        <taxon>Pseudomonadati</taxon>
        <taxon>Pseudomonadota</taxon>
        <taxon>Gammaproteobacteria</taxon>
        <taxon>Thiotrichales</taxon>
        <taxon>Piscirickettsiaceae</taxon>
        <taxon>Methylophaga</taxon>
    </lineage>
</organism>
<dbReference type="Proteomes" id="UP000012019">
    <property type="component" value="Unassembled WGS sequence"/>
</dbReference>
<evidence type="ECO:0000313" key="2">
    <source>
        <dbReference type="EMBL" id="EMR13917.1"/>
    </source>
</evidence>